<evidence type="ECO:0000256" key="1">
    <source>
        <dbReference type="SAM" id="MobiDB-lite"/>
    </source>
</evidence>
<dbReference type="Gene3D" id="3.40.50.720">
    <property type="entry name" value="NAD(P)-binding Rossmann-like Domain"/>
    <property type="match status" value="1"/>
</dbReference>
<evidence type="ECO:0000313" key="3">
    <source>
        <dbReference type="Proteomes" id="UP000649739"/>
    </source>
</evidence>
<accession>A0A8J3BDP9</accession>
<dbReference type="Proteomes" id="UP000649739">
    <property type="component" value="Unassembled WGS sequence"/>
</dbReference>
<reference evidence="2" key="2">
    <citation type="submission" date="2020-09" db="EMBL/GenBank/DDBJ databases">
        <authorList>
            <person name="Sun Q."/>
            <person name="Ohkuma M."/>
        </authorList>
    </citation>
    <scope>NUCLEOTIDE SEQUENCE</scope>
    <source>
        <strain evidence="2">JCM 3090</strain>
    </source>
</reference>
<sequence length="350" mass="35813">MPTAIRPTLVPGLPLLRRGPRLLQFGVEPGPHCLIELPHPALAAVVDLLDGGHTVAAIVRRAAGAGVPAGCVHDLIAALRRAGVALPAGDLHPPGLPPERRRRLAAEAAALALAEPWRPPAAALTARSAARIRLEIVAGTAPAGAELGTVLARLLATAGVGRLDPVTAPARRLAITAAIADVAPDVDTGRLTRRASAVVHVGLDRPATLVALGHARRRQPHLVVGARGPIVAVGPLVPPAGGPCLGCLDRHRTDRDPGWPDLAARVLAGTAPAGAVTLHAAAAYAAGQVLALIDGRAPDTIGALVEFDRDGAPRWRRWTHHPHCDCAAPAAAARGGGTHPRQAGDQRVPA</sequence>
<dbReference type="AlphaFoldDB" id="A0A8J3BDP9"/>
<name>A0A8J3BDP9_9ACTN</name>
<gene>
    <name evidence="2" type="ORF">GCM10010123_33500</name>
</gene>
<protein>
    <recommendedName>
        <fullName evidence="4">Bacteriocin biosynthesis cyclodehydratase domain-containing protein</fullName>
    </recommendedName>
</protein>
<reference evidence="2" key="1">
    <citation type="journal article" date="2014" name="Int. J. Syst. Evol. Microbiol.">
        <title>Complete genome sequence of Corynebacterium casei LMG S-19264T (=DSM 44701T), isolated from a smear-ripened cheese.</title>
        <authorList>
            <consortium name="US DOE Joint Genome Institute (JGI-PGF)"/>
            <person name="Walter F."/>
            <person name="Albersmeier A."/>
            <person name="Kalinowski J."/>
            <person name="Ruckert C."/>
        </authorList>
    </citation>
    <scope>NUCLEOTIDE SEQUENCE</scope>
    <source>
        <strain evidence="2">JCM 3090</strain>
    </source>
</reference>
<proteinExistence type="predicted"/>
<dbReference type="EMBL" id="BMQB01000007">
    <property type="protein sequence ID" value="GGK00883.1"/>
    <property type="molecule type" value="Genomic_DNA"/>
</dbReference>
<evidence type="ECO:0000313" key="2">
    <source>
        <dbReference type="EMBL" id="GGK00883.1"/>
    </source>
</evidence>
<dbReference type="RefSeq" id="WP_189171104.1">
    <property type="nucleotide sequence ID" value="NZ_BMQB01000007.1"/>
</dbReference>
<keyword evidence="3" id="KW-1185">Reference proteome</keyword>
<evidence type="ECO:0008006" key="4">
    <source>
        <dbReference type="Google" id="ProtNLM"/>
    </source>
</evidence>
<comment type="caution">
    <text evidence="2">The sequence shown here is derived from an EMBL/GenBank/DDBJ whole genome shotgun (WGS) entry which is preliminary data.</text>
</comment>
<feature type="region of interest" description="Disordered" evidence="1">
    <location>
        <begin position="331"/>
        <end position="350"/>
    </location>
</feature>
<organism evidence="2 3">
    <name type="scientific">Pilimelia anulata</name>
    <dbReference type="NCBI Taxonomy" id="53371"/>
    <lineage>
        <taxon>Bacteria</taxon>
        <taxon>Bacillati</taxon>
        <taxon>Actinomycetota</taxon>
        <taxon>Actinomycetes</taxon>
        <taxon>Micromonosporales</taxon>
        <taxon>Micromonosporaceae</taxon>
        <taxon>Pilimelia</taxon>
    </lineage>
</organism>